<feature type="transmembrane region" description="Helical" evidence="1">
    <location>
        <begin position="125"/>
        <end position="145"/>
    </location>
</feature>
<sequence>MWGLAFYAHGKLPKEIPGHFGFNGEPTRYDSKTTFFILPAAFSIAPIILLVLARFRFTLFNKYPYLLNLPAFYVNISKIPKERQTFWINRYFEVIIFLGAVLTLSFLILEYGIYHGSLAGKLPTWFLFFSLSMPVWLIVLLLLYFRKMSNDMKKDMMS</sequence>
<dbReference type="AlphaFoldDB" id="A0A7V5LJM5"/>
<evidence type="ECO:0000259" key="2">
    <source>
        <dbReference type="Pfam" id="PF07853"/>
    </source>
</evidence>
<organism evidence="3">
    <name type="scientific">Caldithrix abyssi</name>
    <dbReference type="NCBI Taxonomy" id="187145"/>
    <lineage>
        <taxon>Bacteria</taxon>
        <taxon>Pseudomonadati</taxon>
        <taxon>Calditrichota</taxon>
        <taxon>Calditrichia</taxon>
        <taxon>Calditrichales</taxon>
        <taxon>Calditrichaceae</taxon>
        <taxon>Caldithrix</taxon>
    </lineage>
</organism>
<dbReference type="Pfam" id="PF07853">
    <property type="entry name" value="DUF1648"/>
    <property type="match status" value="1"/>
</dbReference>
<evidence type="ECO:0000256" key="1">
    <source>
        <dbReference type="SAM" id="Phobius"/>
    </source>
</evidence>
<keyword evidence="1" id="KW-0812">Transmembrane</keyword>
<proteinExistence type="predicted"/>
<accession>A0A7V5LJM5</accession>
<keyword evidence="1" id="KW-0472">Membrane</keyword>
<feature type="transmembrane region" description="Helical" evidence="1">
    <location>
        <begin position="91"/>
        <end position="113"/>
    </location>
</feature>
<gene>
    <name evidence="3" type="ORF">ENL21_05160</name>
</gene>
<dbReference type="Proteomes" id="UP000886111">
    <property type="component" value="Unassembled WGS sequence"/>
</dbReference>
<protein>
    <submittedName>
        <fullName evidence="3">DUF1648 domain-containing protein</fullName>
    </submittedName>
</protein>
<name>A0A7V5LJM5_CALAY</name>
<dbReference type="InterPro" id="IPR012867">
    <property type="entry name" value="DUF1648"/>
</dbReference>
<reference evidence="3" key="1">
    <citation type="journal article" date="2020" name="mSystems">
        <title>Genome- and Community-Level Interaction Insights into Carbon Utilization and Element Cycling Functions of Hydrothermarchaeota in Hydrothermal Sediment.</title>
        <authorList>
            <person name="Zhou Z."/>
            <person name="Liu Y."/>
            <person name="Xu W."/>
            <person name="Pan J."/>
            <person name="Luo Z.H."/>
            <person name="Li M."/>
        </authorList>
    </citation>
    <scope>NUCLEOTIDE SEQUENCE [LARGE SCALE GENOMIC DNA]</scope>
    <source>
        <strain evidence="3">HyVt-76</strain>
    </source>
</reference>
<dbReference type="EMBL" id="DRTD01000380">
    <property type="protein sequence ID" value="HHE55150.1"/>
    <property type="molecule type" value="Genomic_DNA"/>
</dbReference>
<evidence type="ECO:0000313" key="3">
    <source>
        <dbReference type="EMBL" id="HHE55150.1"/>
    </source>
</evidence>
<feature type="transmembrane region" description="Helical" evidence="1">
    <location>
        <begin position="35"/>
        <end position="53"/>
    </location>
</feature>
<comment type="caution">
    <text evidence="3">The sequence shown here is derived from an EMBL/GenBank/DDBJ whole genome shotgun (WGS) entry which is preliminary data.</text>
</comment>
<keyword evidence="1" id="KW-1133">Transmembrane helix</keyword>
<feature type="domain" description="DUF1648" evidence="2">
    <location>
        <begin position="1"/>
        <end position="40"/>
    </location>
</feature>